<gene>
    <name evidence="2" type="ORF">Hamer_G027463</name>
</gene>
<evidence type="ECO:0000256" key="1">
    <source>
        <dbReference type="SAM" id="MobiDB-lite"/>
    </source>
</evidence>
<feature type="compositionally biased region" description="Basic and acidic residues" evidence="1">
    <location>
        <begin position="23"/>
        <end position="53"/>
    </location>
</feature>
<proteinExistence type="predicted"/>
<dbReference type="EMBL" id="JAHLQT010033941">
    <property type="protein sequence ID" value="KAG7159065.1"/>
    <property type="molecule type" value="Genomic_DNA"/>
</dbReference>
<comment type="caution">
    <text evidence="2">The sequence shown here is derived from an EMBL/GenBank/DDBJ whole genome shotgun (WGS) entry which is preliminary data.</text>
</comment>
<name>A0A8J5MPN6_HOMAM</name>
<evidence type="ECO:0000313" key="2">
    <source>
        <dbReference type="EMBL" id="KAG7159065.1"/>
    </source>
</evidence>
<protein>
    <submittedName>
        <fullName evidence="2">Uncharacterized protein</fullName>
    </submittedName>
</protein>
<evidence type="ECO:0000313" key="3">
    <source>
        <dbReference type="Proteomes" id="UP000747542"/>
    </source>
</evidence>
<keyword evidence="3" id="KW-1185">Reference proteome</keyword>
<sequence length="123" mass="13754">MPKNVKKSESSAVPPTAFPATQPKEDKQGDKRSIASLARDGKLPRTKKDTNLDDHWNEKNLSVAAHDTAPSVDKENFAPSAPPAGKMLHYLSLWIWTSDIYQASRELIIFRNRITSRSDILVP</sequence>
<dbReference type="AlphaFoldDB" id="A0A8J5MPN6"/>
<reference evidence="2" key="1">
    <citation type="journal article" date="2021" name="Sci. Adv.">
        <title>The American lobster genome reveals insights on longevity, neural, and immune adaptations.</title>
        <authorList>
            <person name="Polinski J.M."/>
            <person name="Zimin A.V."/>
            <person name="Clark K.F."/>
            <person name="Kohn A.B."/>
            <person name="Sadowski N."/>
            <person name="Timp W."/>
            <person name="Ptitsyn A."/>
            <person name="Khanna P."/>
            <person name="Romanova D.Y."/>
            <person name="Williams P."/>
            <person name="Greenwood S.J."/>
            <person name="Moroz L.L."/>
            <person name="Walt D.R."/>
            <person name="Bodnar A.G."/>
        </authorList>
    </citation>
    <scope>NUCLEOTIDE SEQUENCE</scope>
    <source>
        <strain evidence="2">GMGI-L3</strain>
    </source>
</reference>
<accession>A0A8J5MPN6</accession>
<dbReference type="Proteomes" id="UP000747542">
    <property type="component" value="Unassembled WGS sequence"/>
</dbReference>
<feature type="region of interest" description="Disordered" evidence="1">
    <location>
        <begin position="1"/>
        <end position="53"/>
    </location>
</feature>
<organism evidence="2 3">
    <name type="scientific">Homarus americanus</name>
    <name type="common">American lobster</name>
    <dbReference type="NCBI Taxonomy" id="6706"/>
    <lineage>
        <taxon>Eukaryota</taxon>
        <taxon>Metazoa</taxon>
        <taxon>Ecdysozoa</taxon>
        <taxon>Arthropoda</taxon>
        <taxon>Crustacea</taxon>
        <taxon>Multicrustacea</taxon>
        <taxon>Malacostraca</taxon>
        <taxon>Eumalacostraca</taxon>
        <taxon>Eucarida</taxon>
        <taxon>Decapoda</taxon>
        <taxon>Pleocyemata</taxon>
        <taxon>Astacidea</taxon>
        <taxon>Nephropoidea</taxon>
        <taxon>Nephropidae</taxon>
        <taxon>Homarus</taxon>
    </lineage>
</organism>